<dbReference type="VEuPathDB" id="VectorBase:SCAU003382"/>
<accession>A0A1I8NZ57</accession>
<dbReference type="InterPro" id="IPR050720">
    <property type="entry name" value="Engrailed_Homeobox_TFs"/>
</dbReference>
<evidence type="ECO:0000256" key="1">
    <source>
        <dbReference type="ARBA" id="ARBA00004123"/>
    </source>
</evidence>
<sequence length="669" mass="71595">MHPDFSLVLQKCASNLSLKHKQPLLFMNPETAAMMSCSTAESMPVLGRNTTSSSPSKEEGEDSDDLVRIVSDDDEEEENEGHELEEETQIMELEKIASKRLRLPLEIQRPPQAEEDDDDISMCSELSVGQEHTGEESRRSHAQPNAEDEEILDISDTHSNSSAEERNATPSTPGSADPINPFALANTLRFPVPFSLQAHGAPAVATVANSTSMSPFQEEFLRKSHLYAEELMKHQMQLMAAARASAFSLRSQHLHNASNASMTHHSQASGLGHINPLSKIGQISAAAAAAALTAAAAQHTSKPATSLPQQYQHLAHPQPQPPPHALIHHPANHMAVAAAAAAAASASHSPSDTLAKLTALSKQTTSSSTTQMMSTLNQLQTQMQAHLPGLLHDNNDNLHERALKFSIDNILKADFGRGQSPPQTLMMKKSQVSQRQRQKLISSSSSSAVSQSTSSMLNEALEQHHHHHHQLNNNNNNSSIPASAQSFSSSLASICTNSNDSNSTAVSSSYSSANGTAGDLVKSSPSQTPTLSPGLTDKSISSKSANEEGAVTSTASTTSGTGGSGGPIVWPAWVYCTRYSDRPSSGTHVSITSWARRLSRDSKQSTTHIDLTILDPKALSAAIQSTQILSFEGGTYKDSVKTPGSMPTSILPDKTSLSEESDFQCIFTE</sequence>
<feature type="region of interest" description="Disordered" evidence="3">
    <location>
        <begin position="503"/>
        <end position="563"/>
    </location>
</feature>
<evidence type="ECO:0000256" key="3">
    <source>
        <dbReference type="SAM" id="MobiDB-lite"/>
    </source>
</evidence>
<feature type="compositionally biased region" description="Polar residues" evidence="3">
    <location>
        <begin position="523"/>
        <end position="544"/>
    </location>
</feature>
<dbReference type="GO" id="GO:0005634">
    <property type="term" value="C:nucleus"/>
    <property type="evidence" value="ECO:0007669"/>
    <property type="project" value="UniProtKB-SubCell"/>
</dbReference>
<evidence type="ECO:0000313" key="4">
    <source>
        <dbReference type="EnsemblMetazoa" id="SCAU003382-PA"/>
    </source>
</evidence>
<protein>
    <submittedName>
        <fullName evidence="4">Uncharacterized protein</fullName>
    </submittedName>
</protein>
<proteinExistence type="predicted"/>
<organism evidence="4 5">
    <name type="scientific">Stomoxys calcitrans</name>
    <name type="common">Stable fly</name>
    <name type="synonym">Conops calcitrans</name>
    <dbReference type="NCBI Taxonomy" id="35570"/>
    <lineage>
        <taxon>Eukaryota</taxon>
        <taxon>Metazoa</taxon>
        <taxon>Ecdysozoa</taxon>
        <taxon>Arthropoda</taxon>
        <taxon>Hexapoda</taxon>
        <taxon>Insecta</taxon>
        <taxon>Pterygota</taxon>
        <taxon>Neoptera</taxon>
        <taxon>Endopterygota</taxon>
        <taxon>Diptera</taxon>
        <taxon>Brachycera</taxon>
        <taxon>Muscomorpha</taxon>
        <taxon>Muscoidea</taxon>
        <taxon>Muscidae</taxon>
        <taxon>Stomoxys</taxon>
    </lineage>
</organism>
<dbReference type="GO" id="GO:0000978">
    <property type="term" value="F:RNA polymerase II cis-regulatory region sequence-specific DNA binding"/>
    <property type="evidence" value="ECO:0007669"/>
    <property type="project" value="TreeGrafter"/>
</dbReference>
<reference evidence="4" key="1">
    <citation type="submission" date="2020-05" db="UniProtKB">
        <authorList>
            <consortium name="EnsemblMetazoa"/>
        </authorList>
    </citation>
    <scope>IDENTIFICATION</scope>
    <source>
        <strain evidence="4">USDA</strain>
    </source>
</reference>
<gene>
    <name evidence="4" type="primary">106091197</name>
</gene>
<dbReference type="EnsemblMetazoa" id="SCAU003382-RA">
    <property type="protein sequence ID" value="SCAU003382-PA"/>
    <property type="gene ID" value="SCAU003382"/>
</dbReference>
<dbReference type="OrthoDB" id="8047602at2759"/>
<comment type="subcellular location">
    <subcellularLocation>
        <location evidence="1">Nucleus</location>
    </subcellularLocation>
</comment>
<dbReference type="AlphaFoldDB" id="A0A1I8NZ57"/>
<feature type="compositionally biased region" description="Low complexity" evidence="3">
    <location>
        <begin position="503"/>
        <end position="517"/>
    </location>
</feature>
<name>A0A1I8NZ57_STOCA</name>
<dbReference type="Proteomes" id="UP000095300">
    <property type="component" value="Unassembled WGS sequence"/>
</dbReference>
<keyword evidence="2" id="KW-0539">Nucleus</keyword>
<feature type="compositionally biased region" description="Polar residues" evidence="3">
    <location>
        <begin position="157"/>
        <end position="174"/>
    </location>
</feature>
<dbReference type="STRING" id="35570.A0A1I8NZ57"/>
<evidence type="ECO:0000256" key="2">
    <source>
        <dbReference type="ARBA" id="ARBA00023242"/>
    </source>
</evidence>
<feature type="compositionally biased region" description="Low complexity" evidence="3">
    <location>
        <begin position="442"/>
        <end position="455"/>
    </location>
</feature>
<feature type="region of interest" description="Disordered" evidence="3">
    <location>
        <begin position="416"/>
        <end position="483"/>
    </location>
</feature>
<dbReference type="GO" id="GO:0030182">
    <property type="term" value="P:neuron differentiation"/>
    <property type="evidence" value="ECO:0007669"/>
    <property type="project" value="TreeGrafter"/>
</dbReference>
<feature type="region of interest" description="Disordered" evidence="3">
    <location>
        <begin position="44"/>
        <end position="90"/>
    </location>
</feature>
<keyword evidence="5" id="KW-1185">Reference proteome</keyword>
<dbReference type="PANTHER" id="PTHR24341:SF6">
    <property type="entry name" value="HOMEOBOX PROTEIN INVECTED"/>
    <property type="match status" value="1"/>
</dbReference>
<feature type="compositionally biased region" description="Low complexity" evidence="3">
    <location>
        <begin position="471"/>
        <end position="483"/>
    </location>
</feature>
<evidence type="ECO:0000313" key="5">
    <source>
        <dbReference type="Proteomes" id="UP000095300"/>
    </source>
</evidence>
<feature type="region of interest" description="Disordered" evidence="3">
    <location>
        <begin position="128"/>
        <end position="180"/>
    </location>
</feature>
<dbReference type="GO" id="GO:0000981">
    <property type="term" value="F:DNA-binding transcription factor activity, RNA polymerase II-specific"/>
    <property type="evidence" value="ECO:0007669"/>
    <property type="project" value="TreeGrafter"/>
</dbReference>
<dbReference type="PANTHER" id="PTHR24341">
    <property type="entry name" value="HOMEOBOX PROTEIN ENGRAILED"/>
    <property type="match status" value="1"/>
</dbReference>
<feature type="compositionally biased region" description="Acidic residues" evidence="3">
    <location>
        <begin position="72"/>
        <end position="89"/>
    </location>
</feature>